<organism evidence="2 3">
    <name type="scientific">Kribbella amoyensis</name>
    <dbReference type="NCBI Taxonomy" id="996641"/>
    <lineage>
        <taxon>Bacteria</taxon>
        <taxon>Bacillati</taxon>
        <taxon>Actinomycetota</taxon>
        <taxon>Actinomycetes</taxon>
        <taxon>Propionibacteriales</taxon>
        <taxon>Kribbellaceae</taxon>
        <taxon>Kribbella</taxon>
    </lineage>
</organism>
<dbReference type="AlphaFoldDB" id="A0A561BX97"/>
<comment type="caution">
    <text evidence="2">The sequence shown here is derived from an EMBL/GenBank/DDBJ whole genome shotgun (WGS) entry which is preliminary data.</text>
</comment>
<evidence type="ECO:0000313" key="2">
    <source>
        <dbReference type="EMBL" id="TWD83473.1"/>
    </source>
</evidence>
<gene>
    <name evidence="2" type="ORF">FB561_4636</name>
</gene>
<keyword evidence="3" id="KW-1185">Reference proteome</keyword>
<feature type="region of interest" description="Disordered" evidence="1">
    <location>
        <begin position="90"/>
        <end position="120"/>
    </location>
</feature>
<name>A0A561BX97_9ACTN</name>
<dbReference type="Proteomes" id="UP000318380">
    <property type="component" value="Unassembled WGS sequence"/>
</dbReference>
<evidence type="ECO:0000313" key="3">
    <source>
        <dbReference type="Proteomes" id="UP000318380"/>
    </source>
</evidence>
<reference evidence="2 3" key="1">
    <citation type="submission" date="2019-06" db="EMBL/GenBank/DDBJ databases">
        <title>Sequencing the genomes of 1000 actinobacteria strains.</title>
        <authorList>
            <person name="Klenk H.-P."/>
        </authorList>
    </citation>
    <scope>NUCLEOTIDE SEQUENCE [LARGE SCALE GENOMIC DNA]</scope>
    <source>
        <strain evidence="2 3">DSM 24683</strain>
    </source>
</reference>
<sequence length="120" mass="12326">MRWTVTSVDIEGGVGMQVHDDLLYPCPSNPFATVCADAGGKRQAYCGWEIFTGVDRGGAVGYSAVSNVGSVTVAISWARVTLGASTGFSVDGSRPAKVPGSARRASPSTVATASWPSGRT</sequence>
<feature type="compositionally biased region" description="Polar residues" evidence="1">
    <location>
        <begin position="106"/>
        <end position="120"/>
    </location>
</feature>
<evidence type="ECO:0000256" key="1">
    <source>
        <dbReference type="SAM" id="MobiDB-lite"/>
    </source>
</evidence>
<accession>A0A561BX97</accession>
<dbReference type="EMBL" id="VIVK01000001">
    <property type="protein sequence ID" value="TWD83473.1"/>
    <property type="molecule type" value="Genomic_DNA"/>
</dbReference>
<protein>
    <submittedName>
        <fullName evidence="2">Uncharacterized protein</fullName>
    </submittedName>
</protein>
<proteinExistence type="predicted"/>